<feature type="transmembrane region" description="Helical" evidence="1">
    <location>
        <begin position="41"/>
        <end position="59"/>
    </location>
</feature>
<keyword evidence="1" id="KW-1133">Transmembrane helix</keyword>
<feature type="transmembrane region" description="Helical" evidence="1">
    <location>
        <begin position="215"/>
        <end position="235"/>
    </location>
</feature>
<dbReference type="EMBL" id="FOEL01000031">
    <property type="protein sequence ID" value="SER86534.1"/>
    <property type="molecule type" value="Genomic_DNA"/>
</dbReference>
<feature type="transmembrane region" description="Helical" evidence="1">
    <location>
        <begin position="12"/>
        <end position="35"/>
    </location>
</feature>
<reference evidence="2 3" key="1">
    <citation type="submission" date="2016-10" db="EMBL/GenBank/DDBJ databases">
        <authorList>
            <person name="Varghese N."/>
            <person name="Submissions S."/>
        </authorList>
    </citation>
    <scope>NUCLEOTIDE SEQUENCE [LARGE SCALE GENOMIC DNA]</scope>
    <source>
        <strain evidence="2 3">TC-13</strain>
    </source>
</reference>
<name>A0A1H9SNR2_9BACI</name>
<comment type="caution">
    <text evidence="2">The sequence shown here is derived from an EMBL/GenBank/DDBJ whole genome shotgun (WGS) entry which is preliminary data.</text>
</comment>
<evidence type="ECO:0000313" key="2">
    <source>
        <dbReference type="EMBL" id="SER86534.1"/>
    </source>
</evidence>
<protein>
    <submittedName>
        <fullName evidence="2">Uncharacterized protein</fullName>
    </submittedName>
</protein>
<gene>
    <name evidence="2" type="ORF">SAMN02787113_04776</name>
</gene>
<evidence type="ECO:0000313" key="3">
    <source>
        <dbReference type="Proteomes" id="UP000199410"/>
    </source>
</evidence>
<accession>A0A1H9SNR2</accession>
<proteinExistence type="predicted"/>
<dbReference type="RefSeq" id="WP_089987316.1">
    <property type="nucleotide sequence ID" value="NZ_FMVP01000031.1"/>
</dbReference>
<keyword evidence="1" id="KW-0812">Transmembrane</keyword>
<dbReference type="AlphaFoldDB" id="A0A1H9SNR2"/>
<feature type="transmembrane region" description="Helical" evidence="1">
    <location>
        <begin position="180"/>
        <end position="203"/>
    </location>
</feature>
<sequence length="246" mass="29158">MRQVLKEARALFFGWEIVLYLLIWFLANYQFFYLISKERTVSIIVGCIGALFFFFAFTLQNRQLKKYQMHLSELLKYVTNMIFFLQTGENVLHAFKETKATVHPDIQKAIEVSIQQLEKEAKLNTNQFEKYDFPTLDQFHQNLKIKYEHGGNPDDLFSQIHKNMIFELKKRDELYRKRKGFAMAVYMLLGMVMGISLMLRFIVGELWDTFLNVGFAGIGVLLITQLFAYLNLYFLQKRSMDISIRY</sequence>
<organism evidence="2 3">
    <name type="scientific">Lysinibacillus fusiformis</name>
    <dbReference type="NCBI Taxonomy" id="28031"/>
    <lineage>
        <taxon>Bacteria</taxon>
        <taxon>Bacillati</taxon>
        <taxon>Bacillota</taxon>
        <taxon>Bacilli</taxon>
        <taxon>Bacillales</taxon>
        <taxon>Bacillaceae</taxon>
        <taxon>Lysinibacillus</taxon>
    </lineage>
</organism>
<keyword evidence="1" id="KW-0472">Membrane</keyword>
<evidence type="ECO:0000256" key="1">
    <source>
        <dbReference type="SAM" id="Phobius"/>
    </source>
</evidence>
<dbReference type="Proteomes" id="UP000199410">
    <property type="component" value="Unassembled WGS sequence"/>
</dbReference>